<organism evidence="3 4">
    <name type="scientific">Agromyces humatus</name>
    <dbReference type="NCBI Taxonomy" id="279573"/>
    <lineage>
        <taxon>Bacteria</taxon>
        <taxon>Bacillati</taxon>
        <taxon>Actinomycetota</taxon>
        <taxon>Actinomycetes</taxon>
        <taxon>Micrococcales</taxon>
        <taxon>Microbacteriaceae</taxon>
        <taxon>Agromyces</taxon>
    </lineage>
</organism>
<feature type="region of interest" description="Disordered" evidence="1">
    <location>
        <begin position="147"/>
        <end position="166"/>
    </location>
</feature>
<sequence>MGAESFTVLVVCQGNVNRSALGAVLLERWVDWYLPSPLRAQVEVTSAGLGAPVGAPMGPRARVIAEALGADGSGHRASQITEGMIRAADLVLVSSTRQRGSVLDLVPGSVRSTFTMREAGRIAATLPTMPAPSSVEELRLRVASLAENRATPGDRSGGDDIVDPEGKDDEAYREMARQQVPPLARLAQVLFGMPRGEVAAYDAAAEAAEFSFNSETAGSAGPAGSTQARPRGRRQV</sequence>
<evidence type="ECO:0000313" key="3">
    <source>
        <dbReference type="EMBL" id="GAA1762440.1"/>
    </source>
</evidence>
<evidence type="ECO:0000313" key="4">
    <source>
        <dbReference type="Proteomes" id="UP001500506"/>
    </source>
</evidence>
<dbReference type="InterPro" id="IPR023485">
    <property type="entry name" value="Ptyr_pPase"/>
</dbReference>
<comment type="caution">
    <text evidence="3">The sequence shown here is derived from an EMBL/GenBank/DDBJ whole genome shotgun (WGS) entry which is preliminary data.</text>
</comment>
<dbReference type="SUPFAM" id="SSF52788">
    <property type="entry name" value="Phosphotyrosine protein phosphatases I"/>
    <property type="match status" value="1"/>
</dbReference>
<reference evidence="4" key="1">
    <citation type="journal article" date="2019" name="Int. J. Syst. Evol. Microbiol.">
        <title>The Global Catalogue of Microorganisms (GCM) 10K type strain sequencing project: providing services to taxonomists for standard genome sequencing and annotation.</title>
        <authorList>
            <consortium name="The Broad Institute Genomics Platform"/>
            <consortium name="The Broad Institute Genome Sequencing Center for Infectious Disease"/>
            <person name="Wu L."/>
            <person name="Ma J."/>
        </authorList>
    </citation>
    <scope>NUCLEOTIDE SEQUENCE [LARGE SCALE GENOMIC DNA]</scope>
    <source>
        <strain evidence="4">JCM 14319</strain>
    </source>
</reference>
<dbReference type="Proteomes" id="UP001500506">
    <property type="component" value="Unassembled WGS sequence"/>
</dbReference>
<dbReference type="EMBL" id="BAAANH010000004">
    <property type="protein sequence ID" value="GAA1762440.1"/>
    <property type="molecule type" value="Genomic_DNA"/>
</dbReference>
<dbReference type="InterPro" id="IPR050438">
    <property type="entry name" value="LMW_PTPase"/>
</dbReference>
<name>A0ABP4WXS8_9MICO</name>
<gene>
    <name evidence="3" type="ORF">GCM10009747_22280</name>
</gene>
<keyword evidence="4" id="KW-1185">Reference proteome</keyword>
<evidence type="ECO:0000256" key="1">
    <source>
        <dbReference type="SAM" id="MobiDB-lite"/>
    </source>
</evidence>
<dbReference type="PANTHER" id="PTHR11717:SF31">
    <property type="entry name" value="LOW MOLECULAR WEIGHT PROTEIN-TYROSINE-PHOSPHATASE ETP-RELATED"/>
    <property type="match status" value="1"/>
</dbReference>
<dbReference type="SMART" id="SM00226">
    <property type="entry name" value="LMWPc"/>
    <property type="match status" value="1"/>
</dbReference>
<evidence type="ECO:0000259" key="2">
    <source>
        <dbReference type="SMART" id="SM00226"/>
    </source>
</evidence>
<feature type="domain" description="Phosphotyrosine protein phosphatase I" evidence="2">
    <location>
        <begin position="6"/>
        <end position="193"/>
    </location>
</feature>
<dbReference type="Pfam" id="PF01451">
    <property type="entry name" value="LMWPc"/>
    <property type="match status" value="1"/>
</dbReference>
<dbReference type="Gene3D" id="3.40.50.2300">
    <property type="match status" value="1"/>
</dbReference>
<dbReference type="PANTHER" id="PTHR11717">
    <property type="entry name" value="LOW MOLECULAR WEIGHT PROTEIN TYROSINE PHOSPHATASE"/>
    <property type="match status" value="1"/>
</dbReference>
<proteinExistence type="predicted"/>
<feature type="region of interest" description="Disordered" evidence="1">
    <location>
        <begin position="213"/>
        <end position="236"/>
    </location>
</feature>
<dbReference type="InterPro" id="IPR036196">
    <property type="entry name" value="Ptyr_pPase_sf"/>
</dbReference>
<dbReference type="RefSeq" id="WP_232497583.1">
    <property type="nucleotide sequence ID" value="NZ_BAAANH010000004.1"/>
</dbReference>
<protein>
    <recommendedName>
        <fullName evidence="2">Phosphotyrosine protein phosphatase I domain-containing protein</fullName>
    </recommendedName>
</protein>
<accession>A0ABP4WXS8</accession>